<dbReference type="RefSeq" id="WP_077832463.1">
    <property type="nucleotide sequence ID" value="NZ_CP096983.1"/>
</dbReference>
<proteinExistence type="predicted"/>
<dbReference type="AlphaFoldDB" id="A0A1S8MFK4"/>
<protein>
    <submittedName>
        <fullName evidence="1">Uncharacterized protein</fullName>
    </submittedName>
</protein>
<organism evidence="1 2">
    <name type="scientific">Clostridium felsineum</name>
    <dbReference type="NCBI Taxonomy" id="36839"/>
    <lineage>
        <taxon>Bacteria</taxon>
        <taxon>Bacillati</taxon>
        <taxon>Bacillota</taxon>
        <taxon>Clostridia</taxon>
        <taxon>Eubacteriales</taxon>
        <taxon>Clostridiaceae</taxon>
        <taxon>Clostridium</taxon>
    </lineage>
</organism>
<gene>
    <name evidence="1" type="ORF">CROST_014170</name>
</gene>
<name>A0A1S8MFK4_9CLOT</name>
<sequence length="355" mass="40685">MESLVKELENTEVLSKKDIITLKSYIHKKYNNFSNNERAKILSNTIHQILDKSIKGLKIDYYNAIKNDLIKSLITSTSESSIKLIDILNKYLSLQDSSYEYSEDVLNWVTNHVNTEFSKSELNAAFNLNFPVEPQNKLETQSHYESTAIVNAPEPLHKNIIALILSIMIFIVILLSIFIIKYNPIISKTQNISKNKSSTNSKVINKNITDDFSKLPSDFKYKSINTNSLRHYLNTKNSLLAFEPYFSKIIRVCKNYNLNPLLLFAITGQEQAFVPIDAPKAKQIANNPFNVYHSWKEYNTNIEDSTKIAAKTIINECSNLPQNTDPFHWLNKSYAEDPSWGAGVESLFKELQKNN</sequence>
<keyword evidence="2" id="KW-1185">Reference proteome</keyword>
<dbReference type="KEGG" id="crw:CROST_014170"/>
<dbReference type="EMBL" id="CP096983">
    <property type="protein sequence ID" value="URZ10707.1"/>
    <property type="molecule type" value="Genomic_DNA"/>
</dbReference>
<reference evidence="1 2" key="1">
    <citation type="submission" date="2022-04" db="EMBL/GenBank/DDBJ databases">
        <title>Genome sequence of C. roseum typestrain.</title>
        <authorList>
            <person name="Poehlein A."/>
            <person name="Schoch T."/>
            <person name="Duerre P."/>
            <person name="Daniel R."/>
        </authorList>
    </citation>
    <scope>NUCLEOTIDE SEQUENCE [LARGE SCALE GENOMIC DNA]</scope>
    <source>
        <strain evidence="1 2">DSM 7320</strain>
    </source>
</reference>
<evidence type="ECO:0000313" key="2">
    <source>
        <dbReference type="Proteomes" id="UP000190951"/>
    </source>
</evidence>
<accession>A0A1S8MFK4</accession>
<dbReference type="Proteomes" id="UP000190951">
    <property type="component" value="Chromosome"/>
</dbReference>
<evidence type="ECO:0000313" key="1">
    <source>
        <dbReference type="EMBL" id="URZ10707.1"/>
    </source>
</evidence>